<dbReference type="InterPro" id="IPR001623">
    <property type="entry name" value="DnaJ_domain"/>
</dbReference>
<organism evidence="1 2">
    <name type="scientific">Novosphingobium flavum</name>
    <dbReference type="NCBI Taxonomy" id="1778672"/>
    <lineage>
        <taxon>Bacteria</taxon>
        <taxon>Pseudomonadati</taxon>
        <taxon>Pseudomonadota</taxon>
        <taxon>Alphaproteobacteria</taxon>
        <taxon>Sphingomonadales</taxon>
        <taxon>Sphingomonadaceae</taxon>
        <taxon>Novosphingobium</taxon>
    </lineage>
</organism>
<dbReference type="Proteomes" id="UP000566813">
    <property type="component" value="Unassembled WGS sequence"/>
</dbReference>
<accession>A0A7X1FQR0</accession>
<evidence type="ECO:0000313" key="1">
    <source>
        <dbReference type="EMBL" id="MBC2664672.1"/>
    </source>
</evidence>
<dbReference type="RefSeq" id="WP_185662905.1">
    <property type="nucleotide sequence ID" value="NZ_JACLAW010000002.1"/>
</dbReference>
<dbReference type="SUPFAM" id="SSF46565">
    <property type="entry name" value="Chaperone J-domain"/>
    <property type="match status" value="1"/>
</dbReference>
<name>A0A7X1FQR0_9SPHN</name>
<protein>
    <submittedName>
        <fullName evidence="1">Molecular chaperone DnaJ</fullName>
    </submittedName>
</protein>
<comment type="caution">
    <text evidence="1">The sequence shown here is derived from an EMBL/GenBank/DDBJ whole genome shotgun (WGS) entry which is preliminary data.</text>
</comment>
<dbReference type="EMBL" id="JACLAW010000002">
    <property type="protein sequence ID" value="MBC2664672.1"/>
    <property type="molecule type" value="Genomic_DNA"/>
</dbReference>
<gene>
    <name evidence="1" type="ORF">H7F51_03970</name>
</gene>
<dbReference type="InterPro" id="IPR036869">
    <property type="entry name" value="J_dom_sf"/>
</dbReference>
<reference evidence="1 2" key="1">
    <citation type="submission" date="2020-08" db="EMBL/GenBank/DDBJ databases">
        <title>The genome sequence of type strain Novosphingobium flavum NBRC 111647.</title>
        <authorList>
            <person name="Liu Y."/>
        </authorList>
    </citation>
    <scope>NUCLEOTIDE SEQUENCE [LARGE SCALE GENOMIC DNA]</scope>
    <source>
        <strain evidence="1 2">NBRC 111647</strain>
    </source>
</reference>
<sequence length="103" mass="11503">MLERLLVYAGLACLLCKFLTKRWPWELMGWELPGTSGRSRAEAQARTLLGVRPDARRSDILEAHKRLVAIVHPDRGGTNEQVHEANAARDLLLKACADQPTDS</sequence>
<evidence type="ECO:0000313" key="2">
    <source>
        <dbReference type="Proteomes" id="UP000566813"/>
    </source>
</evidence>
<dbReference type="CDD" id="cd06257">
    <property type="entry name" value="DnaJ"/>
    <property type="match status" value="1"/>
</dbReference>
<dbReference type="AlphaFoldDB" id="A0A7X1FQR0"/>
<dbReference type="Gene3D" id="1.10.287.110">
    <property type="entry name" value="DnaJ domain"/>
    <property type="match status" value="1"/>
</dbReference>
<proteinExistence type="predicted"/>
<keyword evidence="2" id="KW-1185">Reference proteome</keyword>